<feature type="transmembrane region" description="Helical" evidence="6">
    <location>
        <begin position="734"/>
        <end position="758"/>
    </location>
</feature>
<keyword evidence="3 6" id="KW-0812">Transmembrane</keyword>
<evidence type="ECO:0000313" key="9">
    <source>
        <dbReference type="EMBL" id="MBT1701427.1"/>
    </source>
</evidence>
<accession>A0AAP2DUW8</accession>
<dbReference type="Pfam" id="PF12704">
    <property type="entry name" value="MacB_PCD"/>
    <property type="match status" value="1"/>
</dbReference>
<keyword evidence="4 6" id="KW-1133">Transmembrane helix</keyword>
<organism evidence="9 10">
    <name type="scientific">Chryseosolibacter histidini</name>
    <dbReference type="NCBI Taxonomy" id="2782349"/>
    <lineage>
        <taxon>Bacteria</taxon>
        <taxon>Pseudomonadati</taxon>
        <taxon>Bacteroidota</taxon>
        <taxon>Cytophagia</taxon>
        <taxon>Cytophagales</taxon>
        <taxon>Chryseotaleaceae</taxon>
        <taxon>Chryseosolibacter</taxon>
    </lineage>
</organism>
<dbReference type="Pfam" id="PF02687">
    <property type="entry name" value="FtsX"/>
    <property type="match status" value="2"/>
</dbReference>
<evidence type="ECO:0000256" key="2">
    <source>
        <dbReference type="ARBA" id="ARBA00022475"/>
    </source>
</evidence>
<dbReference type="PANTHER" id="PTHR30572:SF18">
    <property type="entry name" value="ABC-TYPE MACROLIDE FAMILY EXPORT SYSTEM PERMEASE COMPONENT 2"/>
    <property type="match status" value="1"/>
</dbReference>
<dbReference type="InterPro" id="IPR025857">
    <property type="entry name" value="MacB_PCD"/>
</dbReference>
<evidence type="ECO:0000256" key="3">
    <source>
        <dbReference type="ARBA" id="ARBA00022692"/>
    </source>
</evidence>
<proteinExistence type="predicted"/>
<keyword evidence="2" id="KW-1003">Cell membrane</keyword>
<comment type="subcellular location">
    <subcellularLocation>
        <location evidence="1">Cell membrane</location>
        <topology evidence="1">Multi-pass membrane protein</topology>
    </subcellularLocation>
</comment>
<gene>
    <name evidence="9" type="ORF">KK083_31325</name>
</gene>
<feature type="transmembrane region" description="Helical" evidence="6">
    <location>
        <begin position="690"/>
        <end position="713"/>
    </location>
</feature>
<feature type="domain" description="MacB-like periplasmic core" evidence="8">
    <location>
        <begin position="20"/>
        <end position="249"/>
    </location>
</feature>
<feature type="transmembrane region" description="Helical" evidence="6">
    <location>
        <begin position="438"/>
        <end position="458"/>
    </location>
</feature>
<feature type="transmembrane region" description="Helical" evidence="6">
    <location>
        <begin position="297"/>
        <end position="318"/>
    </location>
</feature>
<dbReference type="GO" id="GO:0005886">
    <property type="term" value="C:plasma membrane"/>
    <property type="evidence" value="ECO:0007669"/>
    <property type="project" value="UniProtKB-SubCell"/>
</dbReference>
<dbReference type="RefSeq" id="WP_254170109.1">
    <property type="nucleotide sequence ID" value="NZ_JAHESF010000071.1"/>
</dbReference>
<dbReference type="GO" id="GO:0022857">
    <property type="term" value="F:transmembrane transporter activity"/>
    <property type="evidence" value="ECO:0007669"/>
    <property type="project" value="TreeGrafter"/>
</dbReference>
<dbReference type="Proteomes" id="UP001319200">
    <property type="component" value="Unassembled WGS sequence"/>
</dbReference>
<keyword evidence="5 6" id="KW-0472">Membrane</keyword>
<name>A0AAP2DUW8_9BACT</name>
<feature type="transmembrane region" description="Helical" evidence="6">
    <location>
        <begin position="778"/>
        <end position="799"/>
    </location>
</feature>
<dbReference type="InterPro" id="IPR003838">
    <property type="entry name" value="ABC3_permease_C"/>
</dbReference>
<evidence type="ECO:0000259" key="8">
    <source>
        <dbReference type="Pfam" id="PF12704"/>
    </source>
</evidence>
<evidence type="ECO:0000313" key="10">
    <source>
        <dbReference type="Proteomes" id="UP001319200"/>
    </source>
</evidence>
<feature type="domain" description="ABC3 transporter permease C-terminal" evidence="7">
    <location>
        <begin position="693"/>
        <end position="806"/>
    </location>
</feature>
<keyword evidence="10" id="KW-1185">Reference proteome</keyword>
<evidence type="ECO:0000259" key="7">
    <source>
        <dbReference type="Pfam" id="PF02687"/>
    </source>
</evidence>
<reference evidence="9 10" key="1">
    <citation type="submission" date="2021-05" db="EMBL/GenBank/DDBJ databases">
        <title>A Polyphasic approach of four new species of the genus Ohtaekwangia: Ohtaekwangia histidinii sp. nov., Ohtaekwangia cretensis sp. nov., Ohtaekwangia indiensis sp. nov., Ohtaekwangia reichenbachii sp. nov. from diverse environment.</title>
        <authorList>
            <person name="Octaviana S."/>
        </authorList>
    </citation>
    <scope>NUCLEOTIDE SEQUENCE [LARGE SCALE GENOMIC DNA]</scope>
    <source>
        <strain evidence="9 10">PWU4</strain>
    </source>
</reference>
<sequence>MFKNYLVLAFRNLFKRKLYSFINIFGLATGVAVCLVILKYVDFQLSYDNFHENGDRIYRTISDGYRNGEFTGTGVLSGYAQGPAMQADIPEVKTYIRTHPMYGGAVISNSDVQGEPLRFREERITFVDSTFLDVFTFKGVEGDIATALDKPDAIVITRSMAKKYFGKDGDPLGKTLQISGGWVSGDFQVTAVLEDVPGNSHLTFDFLVPIHKLLEGQQYKQDDGWGWQNFVTYVELYPNTSVKTVEDKAVAFIKKHRGEAHARAGVKVVQKFQPIKDIHLSPGLELESSETMSVNTIYFFIVISVFILAIAWVNYINLSTARAMERAREVGIKKAVGAFRSQLITQFIFESVVVNFIAVVLALVIAVVLLPVLGGIVEKNFVFDFTDPRLWMVLFGLFLFGSVVSGAYPAFVLSSFRTSVVLKGSVEKGGERFSLRKALVVFQFVSSLVLIAGTFAIYRQILFMRSQDKGFTMEQMLVVNGPTVFEREGLTERLISFKNELKKIPAVENVASSATIPGGGFNWGTTMRKEGDPVETEKSGNVTWVDTDFLDTYGMELVAGKKWNPDVASDMKSMIVNEAALTTFGLGTPEEALEKRMLLGNDTVAILGVLKNYNWNSLKVAHSPILLAASTASRRHFSIHLSGTSSSLQESVKKVEALFKETFPNNPFDYFFLDDFFDRQYKDDQQFARIFGMFAVLAIIIACLGLWGLASFTTTQKLKEISIRKVLGASTTSIMSLLSAQFLKLVLIASIISIPLIWFGIDSWLDSFAFRIGVGWDLFVVPALALALIALCTVSLQILKGANSNPAKVLRSE</sequence>
<evidence type="ECO:0000256" key="6">
    <source>
        <dbReference type="SAM" id="Phobius"/>
    </source>
</evidence>
<evidence type="ECO:0000256" key="4">
    <source>
        <dbReference type="ARBA" id="ARBA00022989"/>
    </source>
</evidence>
<evidence type="ECO:0000256" key="5">
    <source>
        <dbReference type="ARBA" id="ARBA00023136"/>
    </source>
</evidence>
<evidence type="ECO:0000256" key="1">
    <source>
        <dbReference type="ARBA" id="ARBA00004651"/>
    </source>
</evidence>
<dbReference type="InterPro" id="IPR050250">
    <property type="entry name" value="Macrolide_Exporter_MacB"/>
</dbReference>
<dbReference type="EMBL" id="JAHESF010000071">
    <property type="protein sequence ID" value="MBT1701427.1"/>
    <property type="molecule type" value="Genomic_DNA"/>
</dbReference>
<feature type="domain" description="ABC3 transporter permease C-terminal" evidence="7">
    <location>
        <begin position="301"/>
        <end position="410"/>
    </location>
</feature>
<comment type="caution">
    <text evidence="9">The sequence shown here is derived from an EMBL/GenBank/DDBJ whole genome shotgun (WGS) entry which is preliminary data.</text>
</comment>
<feature type="transmembrane region" description="Helical" evidence="6">
    <location>
        <begin position="21"/>
        <end position="41"/>
    </location>
</feature>
<dbReference type="PANTHER" id="PTHR30572">
    <property type="entry name" value="MEMBRANE COMPONENT OF TRANSPORTER-RELATED"/>
    <property type="match status" value="1"/>
</dbReference>
<feature type="transmembrane region" description="Helical" evidence="6">
    <location>
        <begin position="390"/>
        <end position="413"/>
    </location>
</feature>
<dbReference type="AlphaFoldDB" id="A0AAP2DUW8"/>
<protein>
    <submittedName>
        <fullName evidence="9">ABC transporter permease</fullName>
    </submittedName>
</protein>
<feature type="transmembrane region" description="Helical" evidence="6">
    <location>
        <begin position="347"/>
        <end position="370"/>
    </location>
</feature>